<evidence type="ECO:0000256" key="1">
    <source>
        <dbReference type="SAM" id="MobiDB-lite"/>
    </source>
</evidence>
<dbReference type="KEGG" id="fpal:HYN49_00070"/>
<protein>
    <submittedName>
        <fullName evidence="3">Uncharacterized protein</fullName>
    </submittedName>
</protein>
<feature type="chain" id="PRO_5015663999" evidence="2">
    <location>
        <begin position="26"/>
        <end position="496"/>
    </location>
</feature>
<keyword evidence="2" id="KW-0732">Signal</keyword>
<dbReference type="AlphaFoldDB" id="A0A2S1SDH0"/>
<organism evidence="3 4">
    <name type="scientific">Flavobacterium pallidum</name>
    <dbReference type="NCBI Taxonomy" id="2172098"/>
    <lineage>
        <taxon>Bacteria</taxon>
        <taxon>Pseudomonadati</taxon>
        <taxon>Bacteroidota</taxon>
        <taxon>Flavobacteriia</taxon>
        <taxon>Flavobacteriales</taxon>
        <taxon>Flavobacteriaceae</taxon>
        <taxon>Flavobacterium</taxon>
    </lineage>
</organism>
<reference evidence="3 4" key="1">
    <citation type="submission" date="2018-05" db="EMBL/GenBank/DDBJ databases">
        <title>Genome sequencing of Flavobacterium sp. HYN0049.</title>
        <authorList>
            <person name="Yi H."/>
            <person name="Baek C."/>
        </authorList>
    </citation>
    <scope>NUCLEOTIDE SEQUENCE [LARGE SCALE GENOMIC DNA]</scope>
    <source>
        <strain evidence="3 4">HYN0049</strain>
    </source>
</reference>
<dbReference type="OrthoDB" id="1450227at2"/>
<evidence type="ECO:0000313" key="3">
    <source>
        <dbReference type="EMBL" id="AWI24412.1"/>
    </source>
</evidence>
<name>A0A2S1SDH0_9FLAO</name>
<feature type="compositionally biased region" description="Gly residues" evidence="1">
    <location>
        <begin position="243"/>
        <end position="267"/>
    </location>
</feature>
<gene>
    <name evidence="3" type="ORF">HYN49_00070</name>
</gene>
<dbReference type="EMBL" id="CP029187">
    <property type="protein sequence ID" value="AWI24412.1"/>
    <property type="molecule type" value="Genomic_DNA"/>
</dbReference>
<accession>A0A2S1SDH0</accession>
<dbReference type="PROSITE" id="PS51257">
    <property type="entry name" value="PROKAR_LIPOPROTEIN"/>
    <property type="match status" value="1"/>
</dbReference>
<dbReference type="RefSeq" id="WP_108902221.1">
    <property type="nucleotide sequence ID" value="NZ_CP029187.1"/>
</dbReference>
<feature type="signal peptide" evidence="2">
    <location>
        <begin position="1"/>
        <end position="25"/>
    </location>
</feature>
<evidence type="ECO:0000256" key="2">
    <source>
        <dbReference type="SAM" id="SignalP"/>
    </source>
</evidence>
<feature type="region of interest" description="Disordered" evidence="1">
    <location>
        <begin position="243"/>
        <end position="275"/>
    </location>
</feature>
<sequence>MKKTKWQKKLLFFMTAVMLALSACQSEDFIVEARRNDEITSRKVCLQEMYKQTGTEKAVAPFLRRGTGNALAKNLVYNEKYGFYVDTDEILMKQQGDDITFTLMVYRDNPDEKTENLALTKQADGSYAVYLIKYDLSEDDKADLQEGLPVLDINQKTEFYTFNETARSGSNGTTWHAGDIVHLKDGRCARINHVNIYQDGSIFFDVEFVTCGPEEPANLSLGEDGDGGGGNGPAVPVWHGIPVHGGGNNGNGTGPGNTGSNGGGGQGPDAPPVLTGPLAPGANPDPCETANKLKNDPDFKAKMADLKLSTNQWFEKVYTAYDFPNPDNLYDNYNYIDFSGTNEHPEMNYRIFYPDKFKGLMHSHYDGLLSVFSVTDLEDLYTQMKNPDISDNLFSALVTKSGTQYLMIISDPVKFLAFGDRYLSSEHKRNKLIELSQKQYAINENGTNQVNEKGFVKMLSKLAGGLDVFSGNADFTNWTKLTYNEQTDAVIPSDCL</sequence>
<dbReference type="Proteomes" id="UP000244937">
    <property type="component" value="Chromosome"/>
</dbReference>
<proteinExistence type="predicted"/>
<keyword evidence="4" id="KW-1185">Reference proteome</keyword>
<evidence type="ECO:0000313" key="4">
    <source>
        <dbReference type="Proteomes" id="UP000244937"/>
    </source>
</evidence>